<evidence type="ECO:0000256" key="7">
    <source>
        <dbReference type="ARBA" id="ARBA00035187"/>
    </source>
</evidence>
<dbReference type="GO" id="GO:0005739">
    <property type="term" value="C:mitochondrion"/>
    <property type="evidence" value="ECO:0007669"/>
    <property type="project" value="UniProtKB-SubCell"/>
</dbReference>
<sequence length="422" mass="47714">MNKSLGLLSFRGLDAFLFSMRGQSRGLRAVYERGLAKDLYHRRMLLGADPVISRSALPNWHYPSEISALKNRLDLPHLDSDLLVQSLTNASFFERSDISEGAKLAQPSNESEGFDASEYESNASMVSNGMQKLESLTLAFLRCHWPLAPEEFICMVASLLLSDESLQRLANSLSLNHLVRTGEFPPTKETLSDAIYALVDILDAREAQHFVVRFVMPYLVELDLEDVMPFRNPLPILVNYLNSRKVKFLGTGQKDGFKSQGQLLVEPRLLYSNGASTAMPCYVVGIYVDQKLIGESPGEKVCIAMDLAAQDALLKLWKVSNRNRVFPFKDIDSISSVFQHRANKQNHSIKDICEDSTDLHLLTEEQLRFEPMDVEEEAYRYVKDIKPVVGLPHRKLLNHKFSRGSKTANTQRKLVKPLVRNI</sequence>
<organism evidence="10 11">
    <name type="scientific">Ditylenchus dipsaci</name>
    <dbReference type="NCBI Taxonomy" id="166011"/>
    <lineage>
        <taxon>Eukaryota</taxon>
        <taxon>Metazoa</taxon>
        <taxon>Ecdysozoa</taxon>
        <taxon>Nematoda</taxon>
        <taxon>Chromadorea</taxon>
        <taxon>Rhabditida</taxon>
        <taxon>Tylenchina</taxon>
        <taxon>Tylenchomorpha</taxon>
        <taxon>Sphaerularioidea</taxon>
        <taxon>Anguinidae</taxon>
        <taxon>Anguininae</taxon>
        <taxon>Ditylenchus</taxon>
    </lineage>
</organism>
<comment type="similarity">
    <text evidence="6">Belongs to the ribonuclease III family. Mitochondrion-specific ribosomal protein mL44 subfamily.</text>
</comment>
<dbReference type="Pfam" id="PF22892">
    <property type="entry name" value="DSRM_MRPL44"/>
    <property type="match status" value="1"/>
</dbReference>
<dbReference type="GO" id="GO:0005840">
    <property type="term" value="C:ribosome"/>
    <property type="evidence" value="ECO:0007669"/>
    <property type="project" value="UniProtKB-KW"/>
</dbReference>
<dbReference type="Gene3D" id="1.10.1520.10">
    <property type="entry name" value="Ribonuclease III domain"/>
    <property type="match status" value="1"/>
</dbReference>
<dbReference type="InterPro" id="IPR036389">
    <property type="entry name" value="RNase_III_sf"/>
</dbReference>
<dbReference type="GO" id="GO:1990904">
    <property type="term" value="C:ribonucleoprotein complex"/>
    <property type="evidence" value="ECO:0007669"/>
    <property type="project" value="UniProtKB-KW"/>
</dbReference>
<dbReference type="Gene3D" id="3.30.160.20">
    <property type="match status" value="1"/>
</dbReference>
<dbReference type="AlphaFoldDB" id="A0A915E534"/>
<evidence type="ECO:0000256" key="6">
    <source>
        <dbReference type="ARBA" id="ARBA00024034"/>
    </source>
</evidence>
<dbReference type="GO" id="GO:0003725">
    <property type="term" value="F:double-stranded RNA binding"/>
    <property type="evidence" value="ECO:0007669"/>
    <property type="project" value="InterPro"/>
</dbReference>
<feature type="domain" description="Large ribosomal subunit protein mL44 dsRNA binding" evidence="8">
    <location>
        <begin position="228"/>
        <end position="353"/>
    </location>
</feature>
<name>A0A915E534_9BILA</name>
<protein>
    <recommendedName>
        <fullName evidence="7">Large ribosomal subunit protein mL44</fullName>
    </recommendedName>
</protein>
<keyword evidence="4" id="KW-0496">Mitochondrion</keyword>
<evidence type="ECO:0000256" key="3">
    <source>
        <dbReference type="ARBA" id="ARBA00022980"/>
    </source>
</evidence>
<dbReference type="InterPro" id="IPR055189">
    <property type="entry name" value="RM44_endonuclase"/>
</dbReference>
<dbReference type="Pfam" id="PF22935">
    <property type="entry name" value="RM44_endonuclase"/>
    <property type="match status" value="1"/>
</dbReference>
<evidence type="ECO:0000313" key="11">
    <source>
        <dbReference type="WBParaSite" id="jg2928"/>
    </source>
</evidence>
<evidence type="ECO:0000256" key="2">
    <source>
        <dbReference type="ARBA" id="ARBA00022946"/>
    </source>
</evidence>
<dbReference type="InterPro" id="IPR044444">
    <property type="entry name" value="Ribosomal_mL44_DSRM_metazoa"/>
</dbReference>
<evidence type="ECO:0000313" key="10">
    <source>
        <dbReference type="Proteomes" id="UP000887574"/>
    </source>
</evidence>
<feature type="domain" description="Large ribosomal subunit protein mL44 endonuclease" evidence="9">
    <location>
        <begin position="62"/>
        <end position="201"/>
    </location>
</feature>
<dbReference type="Proteomes" id="UP000887574">
    <property type="component" value="Unplaced"/>
</dbReference>
<evidence type="ECO:0000256" key="5">
    <source>
        <dbReference type="ARBA" id="ARBA00023274"/>
    </source>
</evidence>
<proteinExistence type="inferred from homology"/>
<keyword evidence="3" id="KW-0689">Ribosomal protein</keyword>
<comment type="subcellular location">
    <subcellularLocation>
        <location evidence="1">Mitochondrion</location>
    </subcellularLocation>
</comment>
<dbReference type="SUPFAM" id="SSF69065">
    <property type="entry name" value="RNase III domain-like"/>
    <property type="match status" value="1"/>
</dbReference>
<evidence type="ECO:0000256" key="4">
    <source>
        <dbReference type="ARBA" id="ARBA00023128"/>
    </source>
</evidence>
<evidence type="ECO:0000259" key="9">
    <source>
        <dbReference type="Pfam" id="PF22935"/>
    </source>
</evidence>
<evidence type="ECO:0000256" key="1">
    <source>
        <dbReference type="ARBA" id="ARBA00004173"/>
    </source>
</evidence>
<keyword evidence="10" id="KW-1185">Reference proteome</keyword>
<dbReference type="GO" id="GO:0006396">
    <property type="term" value="P:RNA processing"/>
    <property type="evidence" value="ECO:0007669"/>
    <property type="project" value="InterPro"/>
</dbReference>
<dbReference type="WBParaSite" id="jg2928">
    <property type="protein sequence ID" value="jg2928"/>
    <property type="gene ID" value="jg2928"/>
</dbReference>
<keyword evidence="2" id="KW-0809">Transit peptide</keyword>
<reference evidence="11" key="1">
    <citation type="submission" date="2022-11" db="UniProtKB">
        <authorList>
            <consortium name="WormBaseParasite"/>
        </authorList>
    </citation>
    <scope>IDENTIFICATION</scope>
</reference>
<accession>A0A915E534</accession>
<dbReference type="GO" id="GO:0004525">
    <property type="term" value="F:ribonuclease III activity"/>
    <property type="evidence" value="ECO:0007669"/>
    <property type="project" value="InterPro"/>
</dbReference>
<evidence type="ECO:0000259" key="8">
    <source>
        <dbReference type="Pfam" id="PF22892"/>
    </source>
</evidence>
<keyword evidence="5" id="KW-0687">Ribonucleoprotein</keyword>